<reference evidence="3" key="3">
    <citation type="submission" date="2021-02" db="UniProtKB">
        <authorList>
            <consortium name="EnsemblMetazoa"/>
        </authorList>
    </citation>
    <scope>IDENTIFICATION</scope>
    <source>
        <strain evidence="3">USDA</strain>
    </source>
</reference>
<dbReference type="EMBL" id="DS235430">
    <property type="protein sequence ID" value="EEB15648.1"/>
    <property type="molecule type" value="Genomic_DNA"/>
</dbReference>
<dbReference type="AlphaFoldDB" id="E0VQJ2"/>
<proteinExistence type="predicted"/>
<dbReference type="OrthoDB" id="10055808at2759"/>
<protein>
    <submittedName>
        <fullName evidence="2">Guanine nucleotide releasing protein X, putative</fullName>
    </submittedName>
</protein>
<dbReference type="InParanoid" id="E0VQJ2"/>
<dbReference type="EnsemblMetazoa" id="PHUM378320-RA">
    <property type="protein sequence ID" value="PHUM378320-PA"/>
    <property type="gene ID" value="PHUM378320"/>
</dbReference>
<evidence type="ECO:0000313" key="4">
    <source>
        <dbReference type="Proteomes" id="UP000009046"/>
    </source>
</evidence>
<organism>
    <name type="scientific">Pediculus humanus subsp. corporis</name>
    <name type="common">Body louse</name>
    <dbReference type="NCBI Taxonomy" id="121224"/>
    <lineage>
        <taxon>Eukaryota</taxon>
        <taxon>Metazoa</taxon>
        <taxon>Ecdysozoa</taxon>
        <taxon>Arthropoda</taxon>
        <taxon>Hexapoda</taxon>
        <taxon>Insecta</taxon>
        <taxon>Pterygota</taxon>
        <taxon>Neoptera</taxon>
        <taxon>Paraneoptera</taxon>
        <taxon>Psocodea</taxon>
        <taxon>Troctomorpha</taxon>
        <taxon>Phthiraptera</taxon>
        <taxon>Anoplura</taxon>
        <taxon>Pediculidae</taxon>
        <taxon>Pediculus</taxon>
    </lineage>
</organism>
<dbReference type="VEuPathDB" id="VectorBase:PHUM378320"/>
<evidence type="ECO:0000313" key="3">
    <source>
        <dbReference type="EnsemblMetazoa" id="PHUM378320-PA"/>
    </source>
</evidence>
<dbReference type="KEGG" id="phu:Phum_PHUM378320"/>
<feature type="domain" description="PH" evidence="1">
    <location>
        <begin position="15"/>
        <end position="129"/>
    </location>
</feature>
<dbReference type="SMART" id="SM00233">
    <property type="entry name" value="PH"/>
    <property type="match status" value="1"/>
</dbReference>
<dbReference type="HOGENOM" id="CLU_060423_2_0_1"/>
<dbReference type="EMBL" id="AAZO01004425">
    <property type="status" value="NOT_ANNOTATED_CDS"/>
    <property type="molecule type" value="Genomic_DNA"/>
</dbReference>
<evidence type="ECO:0000259" key="1">
    <source>
        <dbReference type="PROSITE" id="PS50003"/>
    </source>
</evidence>
<dbReference type="Pfam" id="PF00169">
    <property type="entry name" value="PH"/>
    <property type="match status" value="1"/>
</dbReference>
<accession>E0VQJ2</accession>
<evidence type="ECO:0000313" key="2">
    <source>
        <dbReference type="EMBL" id="EEB15648.1"/>
    </source>
</evidence>
<dbReference type="OMA" id="NDKEPLG"/>
<dbReference type="InterPro" id="IPR011993">
    <property type="entry name" value="PH-like_dom_sf"/>
</dbReference>
<name>E0VQJ2_PEDHC</name>
<dbReference type="Gene3D" id="2.30.29.30">
    <property type="entry name" value="Pleckstrin-homology domain (PH domain)/Phosphotyrosine-binding domain (PTB)"/>
    <property type="match status" value="1"/>
</dbReference>
<dbReference type="GeneID" id="8237176"/>
<dbReference type="Proteomes" id="UP000009046">
    <property type="component" value="Unassembled WGS sequence"/>
</dbReference>
<dbReference type="CDD" id="cd13258">
    <property type="entry name" value="PH_PLEKHJ1"/>
    <property type="match status" value="1"/>
</dbReference>
<dbReference type="InterPro" id="IPR001849">
    <property type="entry name" value="PH_domain"/>
</dbReference>
<dbReference type="RefSeq" id="XP_002428386.1">
    <property type="nucleotide sequence ID" value="XM_002428341.1"/>
</dbReference>
<keyword evidence="4" id="KW-1185">Reference proteome</keyword>
<dbReference type="eggNOG" id="KOG0017">
    <property type="taxonomic scope" value="Eukaryota"/>
</dbReference>
<dbReference type="SUPFAM" id="SSF50729">
    <property type="entry name" value="PH domain-like"/>
    <property type="match status" value="1"/>
</dbReference>
<reference evidence="2" key="1">
    <citation type="submission" date="2007-04" db="EMBL/GenBank/DDBJ databases">
        <title>Annotation of Pediculus humanus corporis strain USDA.</title>
        <authorList>
            <person name="Kirkness E."/>
            <person name="Hannick L."/>
            <person name="Hass B."/>
            <person name="Bruggner R."/>
            <person name="Lawson D."/>
            <person name="Bidwell S."/>
            <person name="Joardar V."/>
            <person name="Caler E."/>
            <person name="Walenz B."/>
            <person name="Inman J."/>
            <person name="Schobel S."/>
            <person name="Galinsky K."/>
            <person name="Amedeo P."/>
            <person name="Strausberg R."/>
        </authorList>
    </citation>
    <scope>NUCLEOTIDE SEQUENCE</scope>
    <source>
        <strain evidence="2">USDA</strain>
    </source>
</reference>
<reference evidence="2" key="2">
    <citation type="submission" date="2007-04" db="EMBL/GenBank/DDBJ databases">
        <title>The genome of the human body louse.</title>
        <authorList>
            <consortium name="The Human Body Louse Genome Consortium"/>
            <person name="Kirkness E."/>
            <person name="Walenz B."/>
            <person name="Hass B."/>
            <person name="Bruggner R."/>
            <person name="Strausberg R."/>
        </authorList>
    </citation>
    <scope>NUCLEOTIDE SEQUENCE</scope>
    <source>
        <strain evidence="2">USDA</strain>
    </source>
</reference>
<sequence length="235" mass="27018">MKFNIKELADLSFGKATIEGRLHHKKINSSHSNSGENLTVMLVFKEKWFKLRANILFYFNLSETGQINNNKPVGAYILENTIVQFEMNSEAPFSFSLYFNDEVEKKHLFSGRSQDNIDKWIEALKEASYEYWRSQLLLLQKKLSLITGQDPLLMYPRNKGCENVFKSSSSKKCDPDQKSIIENSKSQFYTISDNKCKVNDAETFDSSKLCEMSPVRPARGVKLKTEVKCAKLVDL</sequence>
<gene>
    <name evidence="3" type="primary">8237176</name>
    <name evidence="2" type="ORF">Phum_PHUM378320</name>
</gene>
<dbReference type="CTD" id="8237176"/>
<dbReference type="PROSITE" id="PS50003">
    <property type="entry name" value="PH_DOMAIN"/>
    <property type="match status" value="1"/>
</dbReference>